<comment type="similarity">
    <text evidence="1">Belongs to the helicase family. UvrD subfamily.</text>
</comment>
<feature type="compositionally biased region" description="Basic residues" evidence="12">
    <location>
        <begin position="1"/>
        <end position="16"/>
    </location>
</feature>
<evidence type="ECO:0000256" key="2">
    <source>
        <dbReference type="ARBA" id="ARBA00022741"/>
    </source>
</evidence>
<gene>
    <name evidence="15" type="ORF">M7I_0793</name>
</gene>
<dbReference type="PROSITE" id="PS51217">
    <property type="entry name" value="UVRD_HELICASE_CTER"/>
    <property type="match status" value="1"/>
</dbReference>
<dbReference type="SUPFAM" id="SSF51197">
    <property type="entry name" value="Clavaminate synthase-like"/>
    <property type="match status" value="1"/>
</dbReference>
<evidence type="ECO:0000256" key="6">
    <source>
        <dbReference type="ARBA" id="ARBA00023125"/>
    </source>
</evidence>
<evidence type="ECO:0000256" key="8">
    <source>
        <dbReference type="ARBA" id="ARBA00034617"/>
    </source>
</evidence>
<feature type="region of interest" description="Disordered" evidence="12">
    <location>
        <begin position="1"/>
        <end position="26"/>
    </location>
</feature>
<evidence type="ECO:0000256" key="1">
    <source>
        <dbReference type="ARBA" id="ARBA00009922"/>
    </source>
</evidence>
<dbReference type="InterPro" id="IPR013986">
    <property type="entry name" value="DExx_box_DNA_helicase_dom_sf"/>
</dbReference>
<comment type="caution">
    <text evidence="15">The sequence shown here is derived from an EMBL/GenBank/DDBJ whole genome shotgun (WGS) entry which is preliminary data.</text>
</comment>
<sequence length="807" mass="89823">MDPKVARSRISGRKARGGVVQEKSKSGAKSVEAQEFDAIYTAYEEALKVSNLLDYDDLLLRCVELLRDHPDCVSNVEAVLIDEFQDTNLVQFDLMRLFASQRKRITIVGDPDQSIYGFRAAEIKNYKRMLRQYPDTVTIALEENYRSSASILMSALSVIEQDDARVKKSLMPTHLVGTRPVLRKLAGAYKEAEWIVTEIQRCQGMTGGLRFYDRMEIKTILDYLRVINQPDNNDALARIINTPSRRIGDATIKSLLEEADRKKVTLWSLLLGTVQGRQATTVKIQKQAEQALSKFVNIILTAQGKLKSAAKDGPATVELINFVLEKTNYERWLEEHHNDVTKARWDNVKELITQAADFQDLVTSGYEDEALPEIEGLEQQDDDNHLSKFLSNVALASEVKNDDVEGTQTAQVTISTIHAAKGLEWPVVFIPAAYEGSIPHSRADDVDEERRLLYVAMTRAKALLYMSWKPTYTTTMARAATFTAPSLTMNSGFVSAGSHLQVLNEQSVNAVIEEKQNSKMEKQKSIAKGKAKKLEGQGNLSPPRPAAPILREESPPLVKQEPALSRNPPLMPLIRPAITMHTTSVAKLQSSNNTAKRTLGVKRSLDDQVRTACETTGFFQITGHGIPRELQDEVFAGSARLFALSMDEKKKLDKSKSVGASNRGYEIIGNQGLQEGTLPDLKEGFYIGRDIPSTDPRVQNNAFLLGPNQWPSPSLIPFPLFRHPMERYYTKILSLSLTILDILAATLPYGPNVFKDFTSNDPIANIRLLHYPPDLSNDERQLGAGAHTDFGAITLLLQDEIGGLQGG</sequence>
<dbReference type="AlphaFoldDB" id="H0EEB8"/>
<dbReference type="Proteomes" id="UP000005446">
    <property type="component" value="Unassembled WGS sequence"/>
</dbReference>
<feature type="region of interest" description="Disordered" evidence="12">
    <location>
        <begin position="517"/>
        <end position="550"/>
    </location>
</feature>
<evidence type="ECO:0000259" key="13">
    <source>
        <dbReference type="PROSITE" id="PS51198"/>
    </source>
</evidence>
<evidence type="ECO:0000256" key="11">
    <source>
        <dbReference type="PROSITE-ProRule" id="PRU00560"/>
    </source>
</evidence>
<dbReference type="Pfam" id="PF00580">
    <property type="entry name" value="UvrD-helicase"/>
    <property type="match status" value="1"/>
</dbReference>
<keyword evidence="6" id="KW-0238">DNA-binding</keyword>
<dbReference type="CDD" id="cd18807">
    <property type="entry name" value="SF1_C_UvrD"/>
    <property type="match status" value="1"/>
</dbReference>
<dbReference type="FunFam" id="1.10.486.10:FF:000011">
    <property type="entry name" value="ATP-depentend DNA helicase, putative"/>
    <property type="match status" value="1"/>
</dbReference>
<keyword evidence="7" id="KW-0413">Isomerase</keyword>
<evidence type="ECO:0000256" key="9">
    <source>
        <dbReference type="ARBA" id="ARBA00034808"/>
    </source>
</evidence>
<accession>H0EEB8</accession>
<feature type="domain" description="UvrD-like helicase C-terminal" evidence="14">
    <location>
        <begin position="50"/>
        <end position="422"/>
    </location>
</feature>
<evidence type="ECO:0000259" key="14">
    <source>
        <dbReference type="PROSITE" id="PS51217"/>
    </source>
</evidence>
<dbReference type="Gene3D" id="1.10.10.160">
    <property type="match status" value="1"/>
</dbReference>
<protein>
    <recommendedName>
        <fullName evidence="9">DNA 3'-5' helicase</fullName>
        <ecNumber evidence="9">5.6.2.4</ecNumber>
    </recommendedName>
</protein>
<dbReference type="InterPro" id="IPR027443">
    <property type="entry name" value="IPNS-like_sf"/>
</dbReference>
<evidence type="ECO:0000256" key="5">
    <source>
        <dbReference type="ARBA" id="ARBA00022840"/>
    </source>
</evidence>
<evidence type="ECO:0000256" key="7">
    <source>
        <dbReference type="ARBA" id="ARBA00023235"/>
    </source>
</evidence>
<dbReference type="InterPro" id="IPR026992">
    <property type="entry name" value="DIOX_N"/>
</dbReference>
<evidence type="ECO:0000313" key="15">
    <source>
        <dbReference type="EMBL" id="EHL03101.1"/>
    </source>
</evidence>
<dbReference type="Pfam" id="PF13361">
    <property type="entry name" value="UvrD_C"/>
    <property type="match status" value="2"/>
</dbReference>
<evidence type="ECO:0000256" key="4">
    <source>
        <dbReference type="ARBA" id="ARBA00022806"/>
    </source>
</evidence>
<dbReference type="Gene3D" id="3.40.50.300">
    <property type="entry name" value="P-loop containing nucleotide triphosphate hydrolases"/>
    <property type="match status" value="2"/>
</dbReference>
<dbReference type="CDD" id="cd17932">
    <property type="entry name" value="DEXQc_UvrD"/>
    <property type="match status" value="1"/>
</dbReference>
<dbReference type="Pfam" id="PF03171">
    <property type="entry name" value="2OG-FeII_Oxy"/>
    <property type="match status" value="1"/>
</dbReference>
<dbReference type="Gene3D" id="3.30.160.800">
    <property type="match status" value="1"/>
</dbReference>
<dbReference type="InParanoid" id="H0EEB8"/>
<dbReference type="OrthoDB" id="1470711at2759"/>
<dbReference type="Gene3D" id="2.60.120.330">
    <property type="entry name" value="B-lactam Antibiotic, Isopenicillin N Synthase, Chain"/>
    <property type="match status" value="1"/>
</dbReference>
<keyword evidence="4 11" id="KW-0347">Helicase</keyword>
<comment type="catalytic activity">
    <reaction evidence="10">
        <text>ATP + H2O = ADP + phosphate + H(+)</text>
        <dbReference type="Rhea" id="RHEA:13065"/>
        <dbReference type="ChEBI" id="CHEBI:15377"/>
        <dbReference type="ChEBI" id="CHEBI:15378"/>
        <dbReference type="ChEBI" id="CHEBI:30616"/>
        <dbReference type="ChEBI" id="CHEBI:43474"/>
        <dbReference type="ChEBI" id="CHEBI:456216"/>
        <dbReference type="EC" id="5.6.2.4"/>
    </reaction>
</comment>
<dbReference type="GO" id="GO:0043138">
    <property type="term" value="F:3'-5' DNA helicase activity"/>
    <property type="evidence" value="ECO:0007669"/>
    <property type="project" value="UniProtKB-EC"/>
</dbReference>
<dbReference type="GO" id="GO:0005524">
    <property type="term" value="F:ATP binding"/>
    <property type="evidence" value="ECO:0007669"/>
    <property type="project" value="UniProtKB-UniRule"/>
</dbReference>
<dbReference type="InterPro" id="IPR000212">
    <property type="entry name" value="DNA_helicase_UvrD/REP"/>
</dbReference>
<dbReference type="FunCoup" id="H0EEB8">
    <property type="interactions" value="3"/>
</dbReference>
<dbReference type="SUPFAM" id="SSF52540">
    <property type="entry name" value="P-loop containing nucleoside triphosphate hydrolases"/>
    <property type="match status" value="1"/>
</dbReference>
<dbReference type="Gene3D" id="1.10.486.10">
    <property type="entry name" value="PCRA, domain 4"/>
    <property type="match status" value="1"/>
</dbReference>
<feature type="domain" description="UvrD-like helicase ATP-binding" evidence="13">
    <location>
        <begin position="1"/>
        <end position="148"/>
    </location>
</feature>
<dbReference type="GO" id="GO:0016787">
    <property type="term" value="F:hydrolase activity"/>
    <property type="evidence" value="ECO:0007669"/>
    <property type="project" value="UniProtKB-UniRule"/>
</dbReference>
<reference evidence="15 16" key="1">
    <citation type="journal article" date="2012" name="Eukaryot. Cell">
        <title>Genome sequence of the fungus Glarea lozoyensis: the first genome sequence of a species from the Helotiaceae family.</title>
        <authorList>
            <person name="Youssar L."/>
            <person name="Gruening B.A."/>
            <person name="Erxleben A."/>
            <person name="Guenther S."/>
            <person name="Huettel W."/>
        </authorList>
    </citation>
    <scope>NUCLEOTIDE SEQUENCE [LARGE SCALE GENOMIC DNA]</scope>
    <source>
        <strain evidence="16">ATCC 74030 / MF5533</strain>
    </source>
</reference>
<dbReference type="HOGENOM" id="CLU_349177_0_0_1"/>
<dbReference type="PROSITE" id="PS51198">
    <property type="entry name" value="UVRD_HELICASE_ATP_BIND"/>
    <property type="match status" value="1"/>
</dbReference>
<comment type="caution">
    <text evidence="11">Lacks conserved residue(s) required for the propagation of feature annotation.</text>
</comment>
<evidence type="ECO:0000313" key="16">
    <source>
        <dbReference type="Proteomes" id="UP000005446"/>
    </source>
</evidence>
<dbReference type="GO" id="GO:0000725">
    <property type="term" value="P:recombinational repair"/>
    <property type="evidence" value="ECO:0007669"/>
    <property type="project" value="TreeGrafter"/>
</dbReference>
<keyword evidence="2 11" id="KW-0547">Nucleotide-binding</keyword>
<dbReference type="PANTHER" id="PTHR11070">
    <property type="entry name" value="UVRD / RECB / PCRA DNA HELICASE FAMILY MEMBER"/>
    <property type="match status" value="1"/>
</dbReference>
<evidence type="ECO:0000256" key="10">
    <source>
        <dbReference type="ARBA" id="ARBA00048988"/>
    </source>
</evidence>
<dbReference type="EC" id="5.6.2.4" evidence="9"/>
<keyword evidence="3 11" id="KW-0378">Hydrolase</keyword>
<name>H0EEB8_GLAL7</name>
<dbReference type="GO" id="GO:0003677">
    <property type="term" value="F:DNA binding"/>
    <property type="evidence" value="ECO:0007669"/>
    <property type="project" value="UniProtKB-KW"/>
</dbReference>
<evidence type="ECO:0000256" key="12">
    <source>
        <dbReference type="SAM" id="MobiDB-lite"/>
    </source>
</evidence>
<dbReference type="InterPro" id="IPR044861">
    <property type="entry name" value="IPNS-like_FE2OG_OXY"/>
</dbReference>
<proteinExistence type="inferred from homology"/>
<dbReference type="Pfam" id="PF14226">
    <property type="entry name" value="DIOX_N"/>
    <property type="match status" value="1"/>
</dbReference>
<keyword evidence="5 11" id="KW-0067">ATP-binding</keyword>
<dbReference type="EMBL" id="AGUE01000015">
    <property type="protein sequence ID" value="EHL03101.1"/>
    <property type="molecule type" value="Genomic_DNA"/>
</dbReference>
<organism evidence="15 16">
    <name type="scientific">Glarea lozoyensis (strain ATCC 74030 / MF5533)</name>
    <dbReference type="NCBI Taxonomy" id="1104152"/>
    <lineage>
        <taxon>Eukaryota</taxon>
        <taxon>Fungi</taxon>
        <taxon>Dikarya</taxon>
        <taxon>Ascomycota</taxon>
        <taxon>Pezizomycotina</taxon>
        <taxon>Leotiomycetes</taxon>
        <taxon>Helotiales</taxon>
        <taxon>Helotiaceae</taxon>
        <taxon>Glarea</taxon>
    </lineage>
</organism>
<dbReference type="InterPro" id="IPR027417">
    <property type="entry name" value="P-loop_NTPase"/>
</dbReference>
<evidence type="ECO:0000256" key="3">
    <source>
        <dbReference type="ARBA" id="ARBA00022801"/>
    </source>
</evidence>
<dbReference type="PANTHER" id="PTHR11070:SF2">
    <property type="entry name" value="ATP-DEPENDENT DNA HELICASE SRS2"/>
    <property type="match status" value="1"/>
</dbReference>
<dbReference type="GO" id="GO:0005634">
    <property type="term" value="C:nucleus"/>
    <property type="evidence" value="ECO:0007669"/>
    <property type="project" value="TreeGrafter"/>
</dbReference>
<dbReference type="InterPro" id="IPR014016">
    <property type="entry name" value="UvrD-like_ATP-bd"/>
</dbReference>
<keyword evidence="16" id="KW-1185">Reference proteome</keyword>
<comment type="catalytic activity">
    <reaction evidence="8">
        <text>Couples ATP hydrolysis with the unwinding of duplex DNA by translocating in the 3'-5' direction.</text>
        <dbReference type="EC" id="5.6.2.4"/>
    </reaction>
</comment>
<dbReference type="InterPro" id="IPR014017">
    <property type="entry name" value="DNA_helicase_UvrD-like_C"/>
</dbReference>